<dbReference type="InterPro" id="IPR006342">
    <property type="entry name" value="FkbM_mtfrase"/>
</dbReference>
<dbReference type="Gene3D" id="3.40.50.150">
    <property type="entry name" value="Vaccinia Virus protein VP39"/>
    <property type="match status" value="1"/>
</dbReference>
<feature type="domain" description="Methyltransferase FkbM" evidence="1">
    <location>
        <begin position="102"/>
        <end position="243"/>
    </location>
</feature>
<dbReference type="EMBL" id="MHCJ01000007">
    <property type="protein sequence ID" value="OGY17663.1"/>
    <property type="molecule type" value="Genomic_DNA"/>
</dbReference>
<dbReference type="Pfam" id="PF05050">
    <property type="entry name" value="Methyltransf_21"/>
    <property type="match status" value="1"/>
</dbReference>
<organism evidence="2 3">
    <name type="scientific">Candidatus Chisholmbacteria bacterium RIFCSPHIGHO2_01_FULL_52_32</name>
    <dbReference type="NCBI Taxonomy" id="1797591"/>
    <lineage>
        <taxon>Bacteria</taxon>
        <taxon>Candidatus Chisholmiibacteriota</taxon>
    </lineage>
</organism>
<sequence>MNQSSLTTILHSLNFDRQFLFSPFPKTLSDRLEFIVRKYSLLLNHHYLGRPVRLGDSKVRINGRFFYYESTLGIAPYQTMLVNFENRYLPYLQNLHKPLVIDIGAHIGFFSLTAAKLCKPSRIFACEPLRLTFSLLKKNCTGEKAIIPIHLGFWNKPTRHKMFYTESFLAYSSLFPERFTWNNHPMTQTVKVTTLDAFAKRNHIDRIDLLKIDAEGAEEQILKGASQTLTKTIYLLIECSFDQLGGSTMSSLVKHLHGKEKNFQLIEIGDIRRTPQRELATIDFFFKNLRFKGARQKQYPLPASIG</sequence>
<dbReference type="InterPro" id="IPR029063">
    <property type="entry name" value="SAM-dependent_MTases_sf"/>
</dbReference>
<comment type="caution">
    <text evidence="2">The sequence shown here is derived from an EMBL/GenBank/DDBJ whole genome shotgun (WGS) entry which is preliminary data.</text>
</comment>
<dbReference type="Proteomes" id="UP000179233">
    <property type="component" value="Unassembled WGS sequence"/>
</dbReference>
<dbReference type="PANTHER" id="PTHR36973">
    <property type="entry name" value="SLL1456 PROTEIN-RELATED"/>
    <property type="match status" value="1"/>
</dbReference>
<accession>A0A1G1VQK7</accession>
<evidence type="ECO:0000313" key="3">
    <source>
        <dbReference type="Proteomes" id="UP000179233"/>
    </source>
</evidence>
<evidence type="ECO:0000313" key="2">
    <source>
        <dbReference type="EMBL" id="OGY17663.1"/>
    </source>
</evidence>
<dbReference type="GO" id="GO:0008171">
    <property type="term" value="F:O-methyltransferase activity"/>
    <property type="evidence" value="ECO:0007669"/>
    <property type="project" value="TreeGrafter"/>
</dbReference>
<protein>
    <recommendedName>
        <fullName evidence="1">Methyltransferase FkbM domain-containing protein</fullName>
    </recommendedName>
</protein>
<reference evidence="2 3" key="1">
    <citation type="journal article" date="2016" name="Nat. Commun.">
        <title>Thousands of microbial genomes shed light on interconnected biogeochemical processes in an aquifer system.</title>
        <authorList>
            <person name="Anantharaman K."/>
            <person name="Brown C.T."/>
            <person name="Hug L.A."/>
            <person name="Sharon I."/>
            <person name="Castelle C.J."/>
            <person name="Probst A.J."/>
            <person name="Thomas B.C."/>
            <person name="Singh A."/>
            <person name="Wilkins M.J."/>
            <person name="Karaoz U."/>
            <person name="Brodie E.L."/>
            <person name="Williams K.H."/>
            <person name="Hubbard S.S."/>
            <person name="Banfield J.F."/>
        </authorList>
    </citation>
    <scope>NUCLEOTIDE SEQUENCE [LARGE SCALE GENOMIC DNA]</scope>
</reference>
<evidence type="ECO:0000259" key="1">
    <source>
        <dbReference type="Pfam" id="PF05050"/>
    </source>
</evidence>
<dbReference type="PANTHER" id="PTHR36973:SF4">
    <property type="entry name" value="NODULATION PROTEIN"/>
    <property type="match status" value="1"/>
</dbReference>
<dbReference type="NCBIfam" id="TIGR01444">
    <property type="entry name" value="fkbM_fam"/>
    <property type="match status" value="1"/>
</dbReference>
<dbReference type="InterPro" id="IPR053188">
    <property type="entry name" value="FkbM_Methyltransferase"/>
</dbReference>
<name>A0A1G1VQK7_9BACT</name>
<dbReference type="AlphaFoldDB" id="A0A1G1VQK7"/>
<dbReference type="SUPFAM" id="SSF53335">
    <property type="entry name" value="S-adenosyl-L-methionine-dependent methyltransferases"/>
    <property type="match status" value="1"/>
</dbReference>
<proteinExistence type="predicted"/>
<gene>
    <name evidence="2" type="ORF">A2786_05655</name>
</gene>